<evidence type="ECO:0000313" key="6">
    <source>
        <dbReference type="Proteomes" id="UP000287166"/>
    </source>
</evidence>
<dbReference type="Pfam" id="PF10250">
    <property type="entry name" value="O-FucT"/>
    <property type="match status" value="1"/>
</dbReference>
<evidence type="ECO:0000313" key="5">
    <source>
        <dbReference type="EMBL" id="GBE81619.1"/>
    </source>
</evidence>
<keyword evidence="4" id="KW-0812">Transmembrane</keyword>
<keyword evidence="4" id="KW-1133">Transmembrane helix</keyword>
<comment type="caution">
    <text evidence="5">The sequence shown here is derived from an EMBL/GenBank/DDBJ whole genome shotgun (WGS) entry which is preliminary data.</text>
</comment>
<accession>A0A401GHH1</accession>
<dbReference type="GO" id="GO:0016740">
    <property type="term" value="F:transferase activity"/>
    <property type="evidence" value="ECO:0007669"/>
    <property type="project" value="UniProtKB-KW"/>
</dbReference>
<keyword evidence="2" id="KW-0294">Fucose metabolism</keyword>
<evidence type="ECO:0000256" key="1">
    <source>
        <dbReference type="ARBA" id="ARBA00022679"/>
    </source>
</evidence>
<dbReference type="GeneID" id="38778536"/>
<dbReference type="STRING" id="139825.A0A401GHH1"/>
<dbReference type="PANTHER" id="PTHR36050:SF1">
    <property type="entry name" value="O-FUCOSYLTRANSFERASE 30"/>
    <property type="match status" value="1"/>
</dbReference>
<keyword evidence="3" id="KW-0119">Carbohydrate metabolism</keyword>
<dbReference type="GO" id="GO:0006004">
    <property type="term" value="P:fucose metabolic process"/>
    <property type="evidence" value="ECO:0007669"/>
    <property type="project" value="UniProtKB-KW"/>
</dbReference>
<dbReference type="InterPro" id="IPR019378">
    <property type="entry name" value="GDP-Fuc_O-FucTrfase"/>
</dbReference>
<name>A0A401GHH1_9APHY</name>
<dbReference type="InParanoid" id="A0A401GHH1"/>
<evidence type="ECO:0000256" key="2">
    <source>
        <dbReference type="ARBA" id="ARBA00023253"/>
    </source>
</evidence>
<keyword evidence="6" id="KW-1185">Reference proteome</keyword>
<keyword evidence="4" id="KW-0472">Membrane</keyword>
<reference evidence="5 6" key="1">
    <citation type="journal article" date="2018" name="Sci. Rep.">
        <title>Genome sequence of the cauliflower mushroom Sparassis crispa (Hanabiratake) and its association with beneficial usage.</title>
        <authorList>
            <person name="Kiyama R."/>
            <person name="Furutani Y."/>
            <person name="Kawaguchi K."/>
            <person name="Nakanishi T."/>
        </authorList>
    </citation>
    <scope>NUCLEOTIDE SEQUENCE [LARGE SCALE GENOMIC DNA]</scope>
</reference>
<proteinExistence type="predicted"/>
<gene>
    <name evidence="5" type="ORF">SCP_0313480</name>
</gene>
<dbReference type="PANTHER" id="PTHR36050">
    <property type="entry name" value="O-FUCOSYLTRANSFERASE 30"/>
    <property type="match status" value="1"/>
</dbReference>
<evidence type="ECO:0008006" key="7">
    <source>
        <dbReference type="Google" id="ProtNLM"/>
    </source>
</evidence>
<evidence type="ECO:0000256" key="4">
    <source>
        <dbReference type="SAM" id="Phobius"/>
    </source>
</evidence>
<organism evidence="5 6">
    <name type="scientific">Sparassis crispa</name>
    <dbReference type="NCBI Taxonomy" id="139825"/>
    <lineage>
        <taxon>Eukaryota</taxon>
        <taxon>Fungi</taxon>
        <taxon>Dikarya</taxon>
        <taxon>Basidiomycota</taxon>
        <taxon>Agaricomycotina</taxon>
        <taxon>Agaricomycetes</taxon>
        <taxon>Polyporales</taxon>
        <taxon>Sparassidaceae</taxon>
        <taxon>Sparassis</taxon>
    </lineage>
</organism>
<dbReference type="EMBL" id="BFAD01000003">
    <property type="protein sequence ID" value="GBE81619.1"/>
    <property type="molecule type" value="Genomic_DNA"/>
</dbReference>
<evidence type="ECO:0000256" key="3">
    <source>
        <dbReference type="ARBA" id="ARBA00023277"/>
    </source>
</evidence>
<dbReference type="Proteomes" id="UP000287166">
    <property type="component" value="Unassembled WGS sequence"/>
</dbReference>
<protein>
    <recommendedName>
        <fullName evidence="7">CigA protein</fullName>
    </recommendedName>
</protein>
<dbReference type="Gene3D" id="3.40.50.11340">
    <property type="match status" value="1"/>
</dbReference>
<keyword evidence="1" id="KW-0808">Transferase</keyword>
<feature type="transmembrane region" description="Helical" evidence="4">
    <location>
        <begin position="56"/>
        <end position="78"/>
    </location>
</feature>
<dbReference type="OrthoDB" id="1882547at2759"/>
<dbReference type="AlphaFoldDB" id="A0A401GHH1"/>
<dbReference type="RefSeq" id="XP_027612532.1">
    <property type="nucleotide sequence ID" value="XM_027756731.1"/>
</dbReference>
<sequence>MAFYNVSVAARLAAQASPSVSVEKGTYRMCMPSRRTPSKLRRRPRDTPATTIEKQMALLVVFLVCATITCFGTAYYLFTTRWDTWALRSSLVDGSDAVLLPQVDVISSDTSSLLVSLPGIVKSVLGSVSEEDERPVDGERYLGYLPHSGFHNQRIAFENALVLSRLLNRTLLVPPVRLSSKPLTYQPFNVLHEVLVNDTKIGHERCGQPQLDDEWAQRCAAYAEYTHVPWDWLIDLTPIKQEQRLLQHWNFTDAWLSDNLKIAANDTFALRDTNRTDYSFQDFTTFKSTLGRKYQHALHLSTLAHRPERLLQLGTLFGSSRLHLRDRGNVRVRSDVRKTMAFANPHLMAVADAIRDKLGGTYLGAHVRLGDGFFLDRGEASVRLVWWKLLYALAFTTEEISSLERWLVLNHTKSEHEDLNNLAPPYIPPDTPSLRVPHPSLPALPIPPQSSKLVCSTTMHTSAVSNPSRLDLLNTPLFLATDAATPRNSTLLERFTRTFPCTFFLEDFPVQTSVLDSLHGTRDGVALRQFVLPFLEAMVASRAWDVVGTEGSTFSSFVKDVLWRTYHGWEIVQRG</sequence>